<dbReference type="AlphaFoldDB" id="A0A0F4LSG6"/>
<sequence>MDKIENLFNKFIDCVELLQNALNVSFSEALTETFDNLENEQIKVELGAPDKETVVQLSEKYQQLHYEDLSQKAKVQIFTFLTLKAINEDDLDPNQMPTPPVISTIIAMFMQKLLPDQGLTIIDPAIGSGNLLFSVVNQLKNANHSKADFNLFGIDNDEDMLNFADINAHLNGLEIELFNQDALTPWFCSEPDVVVSDLPIGYYPIDENAENFVTKAEKGHSFAHLLFIEQIIKNLAQGGYAFLVVPKDILSGKTGSDFMPWLSEKVYLRAIIELPDNAFQNKFNQKSVLVFQNHGKNAKSSEVFLTKLDTLKKEEDLIKLNVKLNEWYTKNIH</sequence>
<dbReference type="PIRSF" id="PIRSF026567">
    <property type="entry name" value="Adenine_mtase_bact_prd"/>
    <property type="match status" value="1"/>
</dbReference>
<dbReference type="CDD" id="cd02440">
    <property type="entry name" value="AdoMet_MTases"/>
    <property type="match status" value="1"/>
</dbReference>
<name>A0A0F4LSG6_9LACO</name>
<dbReference type="STRING" id="303541.JF72_05120"/>
<evidence type="ECO:0000259" key="2">
    <source>
        <dbReference type="Pfam" id="PF21106"/>
    </source>
</evidence>
<dbReference type="PATRIC" id="fig|303541.3.peg.665"/>
<dbReference type="Pfam" id="PF21106">
    <property type="entry name" value="YtxK_like"/>
    <property type="match status" value="1"/>
</dbReference>
<accession>A0A0F4LSG6</accession>
<dbReference type="EMBL" id="JXLG01000005">
    <property type="protein sequence ID" value="KJY61234.1"/>
    <property type="molecule type" value="Genomic_DNA"/>
</dbReference>
<dbReference type="HOGENOM" id="CLU_073534_0_0_9"/>
<dbReference type="InterPro" id="IPR016843">
    <property type="entry name" value="S-AdoMet-dep_Ade-MeTrfase_prd"/>
</dbReference>
<comment type="caution">
    <text evidence="3">The sequence shown here is derived from an EMBL/GenBank/DDBJ whole genome shotgun (WGS) entry which is preliminary data.</text>
</comment>
<protein>
    <submittedName>
        <fullName evidence="3">Uncharacterized protein</fullName>
    </submittedName>
</protein>
<dbReference type="PANTHER" id="PTHR41313:SF1">
    <property type="entry name" value="DNA METHYLASE ADENINE-SPECIFIC DOMAIN-CONTAINING PROTEIN"/>
    <property type="match status" value="1"/>
</dbReference>
<dbReference type="InterPro" id="IPR029063">
    <property type="entry name" value="SAM-dependent_MTases_sf"/>
</dbReference>
<dbReference type="PRINTS" id="PR00507">
    <property type="entry name" value="N12N6MTFRASE"/>
</dbReference>
<dbReference type="Gene3D" id="1.10.150.470">
    <property type="match status" value="1"/>
</dbReference>
<dbReference type="Pfam" id="PF02384">
    <property type="entry name" value="N6_Mtase"/>
    <property type="match status" value="1"/>
</dbReference>
<dbReference type="Proteomes" id="UP000033682">
    <property type="component" value="Unassembled WGS sequence"/>
</dbReference>
<feature type="domain" description="YtxK-like N-terminal helical" evidence="2">
    <location>
        <begin position="5"/>
        <end position="73"/>
    </location>
</feature>
<dbReference type="RefSeq" id="WP_046306591.1">
    <property type="nucleotide sequence ID" value="NZ_KQ034000.1"/>
</dbReference>
<dbReference type="InterPro" id="IPR003356">
    <property type="entry name" value="DNA_methylase_A-5"/>
</dbReference>
<gene>
    <name evidence="3" type="ORF">JF72_05120</name>
</gene>
<evidence type="ECO:0000313" key="3">
    <source>
        <dbReference type="EMBL" id="KJY61234.1"/>
    </source>
</evidence>
<dbReference type="InterPro" id="IPR048375">
    <property type="entry name" value="YtxK-like_N"/>
</dbReference>
<dbReference type="Gene3D" id="3.40.50.150">
    <property type="entry name" value="Vaccinia Virus protein VP39"/>
    <property type="match status" value="1"/>
</dbReference>
<evidence type="ECO:0000259" key="1">
    <source>
        <dbReference type="Pfam" id="PF02384"/>
    </source>
</evidence>
<evidence type="ECO:0000313" key="4">
    <source>
        <dbReference type="Proteomes" id="UP000033682"/>
    </source>
</evidence>
<dbReference type="GO" id="GO:0003677">
    <property type="term" value="F:DNA binding"/>
    <property type="evidence" value="ECO:0007669"/>
    <property type="project" value="InterPro"/>
</dbReference>
<keyword evidence="4" id="KW-1185">Reference proteome</keyword>
<dbReference type="InterPro" id="IPR052933">
    <property type="entry name" value="DNA_Protect_Modify"/>
</dbReference>
<dbReference type="GO" id="GO:0008170">
    <property type="term" value="F:N-methyltransferase activity"/>
    <property type="evidence" value="ECO:0007669"/>
    <property type="project" value="InterPro"/>
</dbReference>
<dbReference type="PANTHER" id="PTHR41313">
    <property type="entry name" value="ADENINE-SPECIFIC METHYLTRANSFERASE"/>
    <property type="match status" value="1"/>
</dbReference>
<dbReference type="SUPFAM" id="SSF53335">
    <property type="entry name" value="S-adenosyl-L-methionine-dependent methyltransferases"/>
    <property type="match status" value="1"/>
</dbReference>
<organism evidence="3 4">
    <name type="scientific">Lactobacillus apis</name>
    <dbReference type="NCBI Taxonomy" id="303541"/>
    <lineage>
        <taxon>Bacteria</taxon>
        <taxon>Bacillati</taxon>
        <taxon>Bacillota</taxon>
        <taxon>Bacilli</taxon>
        <taxon>Lactobacillales</taxon>
        <taxon>Lactobacillaceae</taxon>
        <taxon>Lactobacillus</taxon>
    </lineage>
</organism>
<reference evidence="3 4" key="1">
    <citation type="submission" date="2015-01" db="EMBL/GenBank/DDBJ databases">
        <title>Comparative genomics of the lactic acid bacteria isolated from the honey bee gut.</title>
        <authorList>
            <person name="Ellegaard K.M."/>
            <person name="Tamarit D."/>
            <person name="Javelind E."/>
            <person name="Olofsson T."/>
            <person name="Andersson S.G."/>
            <person name="Vasquez A."/>
        </authorList>
    </citation>
    <scope>NUCLEOTIDE SEQUENCE [LARGE SCALE GENOMIC DNA]</scope>
    <source>
        <strain evidence="3 4">Hma11</strain>
    </source>
</reference>
<feature type="domain" description="DNA methylase adenine-specific" evidence="1">
    <location>
        <begin position="98"/>
        <end position="316"/>
    </location>
</feature>
<proteinExistence type="predicted"/>